<sequence length="658" mass="70638">MGAPGVPSKLAGIPYIATSPSRTDSTIREESPMSAGVVFVELADADAVGQACSSQFATSGVVIKAGQPYETALAEVRRHFGVEDDEAYTCSFAQRFPGREKRFIVAASAWEMVAPGTYLEFIIAKLRVKVSPSSPAAAGSDGEHLGPGPAGQRLRSSPIRRNSKQYSPPANPPSGLLHSQNSGACITPATPSGTDTDGATDGRVTDSEPEEDFEDHIASLSARRRSPVTTARERSASAGPAEPGRDRSATPSPSNRSADYKIYLQRQLQAQRESEERHLRDSTEGPSSPRAVVATAAMGRADLPVEPTMRPPGMGASSGETEVSLMIGLDADGNVNFVPRSPPPGKAAAVRASTTPRGKGKGKERAAVTEVPAAAASDDADADAGASPGSVKAELLSSQHARACLQQTTMPTPPKPVLLSAFRRPCPTVHAGSTLSGTSSRKHSTAPSTSSSDNSRKRSTPPTPEEEVFTPSKQRCVTASRLQREGWIPPAPSTSKQLRRLASASPQKTNSAARKTYAEKRREALTRPRASIPQPGRSERFHYWLRLPNWPTAPKNKGPLHPKYIFKQSARGNITLGLRLEHVFRSASEASGWEMKDLRATFYTFDDEGKLATTYVWGWDGVLLGFRDLEEMGMPEVGGLIDFDYIPYDPTRTYFDTE</sequence>
<feature type="compositionally biased region" description="Polar residues" evidence="1">
    <location>
        <begin position="504"/>
        <end position="513"/>
    </location>
</feature>
<name>A0A9P6VZB9_RHOMI</name>
<dbReference type="OrthoDB" id="2526605at2759"/>
<feature type="region of interest" description="Disordered" evidence="1">
    <location>
        <begin position="429"/>
        <end position="534"/>
    </location>
</feature>
<evidence type="ECO:0000313" key="3">
    <source>
        <dbReference type="Proteomes" id="UP000777482"/>
    </source>
</evidence>
<organism evidence="2 3">
    <name type="scientific">Rhodotorula mucilaginosa</name>
    <name type="common">Yeast</name>
    <name type="synonym">Rhodotorula rubra</name>
    <dbReference type="NCBI Taxonomy" id="5537"/>
    <lineage>
        <taxon>Eukaryota</taxon>
        <taxon>Fungi</taxon>
        <taxon>Dikarya</taxon>
        <taxon>Basidiomycota</taxon>
        <taxon>Pucciniomycotina</taxon>
        <taxon>Microbotryomycetes</taxon>
        <taxon>Sporidiobolales</taxon>
        <taxon>Sporidiobolaceae</taxon>
        <taxon>Rhodotorula</taxon>
    </lineage>
</organism>
<gene>
    <name evidence="2" type="ORF">C6P46_006017</name>
</gene>
<reference evidence="2 3" key="1">
    <citation type="submission" date="2020-11" db="EMBL/GenBank/DDBJ databases">
        <title>Kefir isolates.</title>
        <authorList>
            <person name="Marcisauskas S."/>
            <person name="Kim Y."/>
            <person name="Blasche S."/>
        </authorList>
    </citation>
    <scope>NUCLEOTIDE SEQUENCE [LARGE SCALE GENOMIC DNA]</scope>
    <source>
        <strain evidence="2 3">KR</strain>
    </source>
</reference>
<comment type="caution">
    <text evidence="2">The sequence shown here is derived from an EMBL/GenBank/DDBJ whole genome shotgun (WGS) entry which is preliminary data.</text>
</comment>
<proteinExistence type="predicted"/>
<feature type="region of interest" description="Disordered" evidence="1">
    <location>
        <begin position="341"/>
        <end position="394"/>
    </location>
</feature>
<feature type="compositionally biased region" description="Basic and acidic residues" evidence="1">
    <location>
        <begin position="272"/>
        <end position="283"/>
    </location>
</feature>
<feature type="region of interest" description="Disordered" evidence="1">
    <location>
        <begin position="133"/>
        <end position="291"/>
    </location>
</feature>
<evidence type="ECO:0000256" key="1">
    <source>
        <dbReference type="SAM" id="MobiDB-lite"/>
    </source>
</evidence>
<feature type="compositionally biased region" description="Low complexity" evidence="1">
    <location>
        <begin position="368"/>
        <end position="390"/>
    </location>
</feature>
<feature type="compositionally biased region" description="Basic and acidic residues" evidence="1">
    <location>
        <begin position="516"/>
        <end position="526"/>
    </location>
</feature>
<accession>A0A9P6VZB9</accession>
<feature type="region of interest" description="Disordered" evidence="1">
    <location>
        <begin position="300"/>
        <end position="319"/>
    </location>
</feature>
<dbReference type="AlphaFoldDB" id="A0A9P6VZB9"/>
<dbReference type="EMBL" id="PUHQ01000070">
    <property type="protein sequence ID" value="KAG0658141.1"/>
    <property type="molecule type" value="Genomic_DNA"/>
</dbReference>
<evidence type="ECO:0000313" key="2">
    <source>
        <dbReference type="EMBL" id="KAG0658141.1"/>
    </source>
</evidence>
<feature type="compositionally biased region" description="Polar residues" evidence="1">
    <location>
        <begin position="472"/>
        <end position="481"/>
    </location>
</feature>
<protein>
    <submittedName>
        <fullName evidence="2">Uncharacterized protein</fullName>
    </submittedName>
</protein>
<dbReference type="Proteomes" id="UP000777482">
    <property type="component" value="Unassembled WGS sequence"/>
</dbReference>
<feature type="compositionally biased region" description="Polar residues" evidence="1">
    <location>
        <begin position="177"/>
        <end position="197"/>
    </location>
</feature>
<keyword evidence="3" id="KW-1185">Reference proteome</keyword>